<dbReference type="EMBL" id="MHVG01000021">
    <property type="protein sequence ID" value="OHA89976.1"/>
    <property type="molecule type" value="Genomic_DNA"/>
</dbReference>
<evidence type="ECO:0000313" key="2">
    <source>
        <dbReference type="EMBL" id="OHA89976.1"/>
    </source>
</evidence>
<dbReference type="InterPro" id="IPR036390">
    <property type="entry name" value="WH_DNA-bd_sf"/>
</dbReference>
<dbReference type="Proteomes" id="UP000178538">
    <property type="component" value="Unassembled WGS sequence"/>
</dbReference>
<evidence type="ECO:0000259" key="1">
    <source>
        <dbReference type="Pfam" id="PF01022"/>
    </source>
</evidence>
<accession>A0A1G2SY63</accession>
<protein>
    <recommendedName>
        <fullName evidence="1">HTH arsR-type domain-containing protein</fullName>
    </recommendedName>
</protein>
<reference evidence="2 3" key="1">
    <citation type="journal article" date="2016" name="Nat. Commun.">
        <title>Thousands of microbial genomes shed light on interconnected biogeochemical processes in an aquifer system.</title>
        <authorList>
            <person name="Anantharaman K."/>
            <person name="Brown C.T."/>
            <person name="Hug L.A."/>
            <person name="Sharon I."/>
            <person name="Castelle C.J."/>
            <person name="Probst A.J."/>
            <person name="Thomas B.C."/>
            <person name="Singh A."/>
            <person name="Wilkins M.J."/>
            <person name="Karaoz U."/>
            <person name="Brodie E.L."/>
            <person name="Williams K.H."/>
            <person name="Hubbard S.S."/>
            <person name="Banfield J.F."/>
        </authorList>
    </citation>
    <scope>NUCLEOTIDE SEQUENCE [LARGE SCALE GENOMIC DNA]</scope>
</reference>
<dbReference type="Gene3D" id="1.10.10.10">
    <property type="entry name" value="Winged helix-like DNA-binding domain superfamily/Winged helix DNA-binding domain"/>
    <property type="match status" value="1"/>
</dbReference>
<evidence type="ECO:0000313" key="3">
    <source>
        <dbReference type="Proteomes" id="UP000178538"/>
    </source>
</evidence>
<dbReference type="InterPro" id="IPR001845">
    <property type="entry name" value="HTH_ArsR_DNA-bd_dom"/>
</dbReference>
<dbReference type="AlphaFoldDB" id="A0A1G2SY63"/>
<name>A0A1G2SY63_9BACT</name>
<feature type="domain" description="HTH arsR-type" evidence="1">
    <location>
        <begin position="25"/>
        <end position="63"/>
    </location>
</feature>
<organism evidence="2 3">
    <name type="scientific">Candidatus Zambryskibacteria bacterium RIFCSPHIGHO2_01_FULL_44_22b</name>
    <dbReference type="NCBI Taxonomy" id="1802737"/>
    <lineage>
        <taxon>Bacteria</taxon>
        <taxon>Candidatus Zambryskiibacteriota</taxon>
    </lineage>
</organism>
<sequence length="159" mass="18337">MKTKKLKTLKMDKGRGNSLMRPWLILLSMASGARSLEEIAAENKISRKTVYRHLIALQQVGFVFNKLSYEDDERVKLISLSSRLKRLVQELDMNRNIAEPLNDDVHDENVCGHDTLHGENVPGCKGCRETFRDYEEELKDARRVTDKKNVRQIPAQVSR</sequence>
<gene>
    <name evidence="2" type="ORF">A2832_01665</name>
</gene>
<dbReference type="GO" id="GO:0003700">
    <property type="term" value="F:DNA-binding transcription factor activity"/>
    <property type="evidence" value="ECO:0007669"/>
    <property type="project" value="InterPro"/>
</dbReference>
<comment type="caution">
    <text evidence="2">The sequence shown here is derived from an EMBL/GenBank/DDBJ whole genome shotgun (WGS) entry which is preliminary data.</text>
</comment>
<dbReference type="SUPFAM" id="SSF46785">
    <property type="entry name" value="Winged helix' DNA-binding domain"/>
    <property type="match status" value="1"/>
</dbReference>
<proteinExistence type="predicted"/>
<dbReference type="Pfam" id="PF01022">
    <property type="entry name" value="HTH_5"/>
    <property type="match status" value="1"/>
</dbReference>
<dbReference type="InterPro" id="IPR036388">
    <property type="entry name" value="WH-like_DNA-bd_sf"/>
</dbReference>
<dbReference type="STRING" id="1802737.A2832_01665"/>